<proteinExistence type="predicted"/>
<name>A0A285IJW3_9ACTN</name>
<accession>A0A285IJW3</accession>
<dbReference type="Proteomes" id="UP000219612">
    <property type="component" value="Unassembled WGS sequence"/>
</dbReference>
<gene>
    <name evidence="1" type="ORF">SAMN05421748_108278</name>
</gene>
<dbReference type="OrthoDB" id="3294800at2"/>
<dbReference type="AlphaFoldDB" id="A0A285IJW3"/>
<reference evidence="1 2" key="1">
    <citation type="submission" date="2017-09" db="EMBL/GenBank/DDBJ databases">
        <authorList>
            <person name="Ehlers B."/>
            <person name="Leendertz F.H."/>
        </authorList>
    </citation>
    <scope>NUCLEOTIDE SEQUENCE [LARGE SCALE GENOMIC DNA]</scope>
    <source>
        <strain evidence="1 2">CGMCC 4.6857</strain>
    </source>
</reference>
<organism evidence="1 2">
    <name type="scientific">Paractinoplanes atraurantiacus</name>
    <dbReference type="NCBI Taxonomy" id="1036182"/>
    <lineage>
        <taxon>Bacteria</taxon>
        <taxon>Bacillati</taxon>
        <taxon>Actinomycetota</taxon>
        <taxon>Actinomycetes</taxon>
        <taxon>Micromonosporales</taxon>
        <taxon>Micromonosporaceae</taxon>
        <taxon>Paractinoplanes</taxon>
    </lineage>
</organism>
<protein>
    <submittedName>
        <fullName evidence="1">Uncharacterized protein</fullName>
    </submittedName>
</protein>
<evidence type="ECO:0000313" key="2">
    <source>
        <dbReference type="Proteomes" id="UP000219612"/>
    </source>
</evidence>
<dbReference type="EMBL" id="OBDY01000008">
    <property type="protein sequence ID" value="SNY48047.1"/>
    <property type="molecule type" value="Genomic_DNA"/>
</dbReference>
<evidence type="ECO:0000313" key="1">
    <source>
        <dbReference type="EMBL" id="SNY48047.1"/>
    </source>
</evidence>
<dbReference type="RefSeq" id="WP_097321799.1">
    <property type="nucleotide sequence ID" value="NZ_OBDY01000008.1"/>
</dbReference>
<keyword evidence="2" id="KW-1185">Reference proteome</keyword>
<sequence>MIDEPYVLAGFVVGSRWVPPAQPWTEGLPTEVVTASDCLAELLPFGDDPLAAPWHLSLDDAIDTARKAPGTHVLAVSVPAADADVVAETIQEWIGDHPHPVLVNLARRAVPPEVPVLGFEVLGFDAGRFHSWLCYGLRNEGTAALTEMADAKRVADLADHERGTPYGTPEDVTWFPVRIGRCR</sequence>